<dbReference type="SFLD" id="SFLDS00003">
    <property type="entry name" value="Haloacid_Dehalogenase"/>
    <property type="match status" value="1"/>
</dbReference>
<dbReference type="NCBIfam" id="TIGR01509">
    <property type="entry name" value="HAD-SF-IA-v3"/>
    <property type="match status" value="1"/>
</dbReference>
<dbReference type="SFLD" id="SFLDG01129">
    <property type="entry name" value="C1.5:_HAD__Beta-PGM__Phosphata"/>
    <property type="match status" value="1"/>
</dbReference>
<name>A0A7K3LY16_9ACTN</name>
<reference evidence="1 2" key="1">
    <citation type="submission" date="2019-11" db="EMBL/GenBank/DDBJ databases">
        <authorList>
            <person name="Li X.-J."/>
            <person name="Feng X.-M."/>
        </authorList>
    </citation>
    <scope>NUCLEOTIDE SEQUENCE [LARGE SCALE GENOMIC DNA]</scope>
    <source>
        <strain evidence="1 2">XMNu-373</strain>
    </source>
</reference>
<protein>
    <submittedName>
        <fullName evidence="1">HAD-IA family hydrolase</fullName>
    </submittedName>
</protein>
<dbReference type="PRINTS" id="PR00413">
    <property type="entry name" value="HADHALOGNASE"/>
</dbReference>
<dbReference type="InterPro" id="IPR023198">
    <property type="entry name" value="PGP-like_dom2"/>
</dbReference>
<evidence type="ECO:0000313" key="2">
    <source>
        <dbReference type="Proteomes" id="UP000460435"/>
    </source>
</evidence>
<evidence type="ECO:0000313" key="1">
    <source>
        <dbReference type="EMBL" id="NDL55919.1"/>
    </source>
</evidence>
<accession>A0A7K3LY16</accession>
<dbReference type="InterPro" id="IPR006439">
    <property type="entry name" value="HAD-SF_hydro_IA"/>
</dbReference>
<dbReference type="GO" id="GO:0006281">
    <property type="term" value="P:DNA repair"/>
    <property type="evidence" value="ECO:0007669"/>
    <property type="project" value="TreeGrafter"/>
</dbReference>
<dbReference type="Gene3D" id="3.40.50.1000">
    <property type="entry name" value="HAD superfamily/HAD-like"/>
    <property type="match status" value="1"/>
</dbReference>
<dbReference type="EMBL" id="WLZY01000001">
    <property type="protein sequence ID" value="NDL55919.1"/>
    <property type="molecule type" value="Genomic_DNA"/>
</dbReference>
<dbReference type="PANTHER" id="PTHR43434">
    <property type="entry name" value="PHOSPHOGLYCOLATE PHOSPHATASE"/>
    <property type="match status" value="1"/>
</dbReference>
<proteinExistence type="predicted"/>
<comment type="caution">
    <text evidence="1">The sequence shown here is derived from an EMBL/GenBank/DDBJ whole genome shotgun (WGS) entry which is preliminary data.</text>
</comment>
<organism evidence="1 2">
    <name type="scientific">Phytoactinopolyspora mesophila</name>
    <dbReference type="NCBI Taxonomy" id="2650750"/>
    <lineage>
        <taxon>Bacteria</taxon>
        <taxon>Bacillati</taxon>
        <taxon>Actinomycetota</taxon>
        <taxon>Actinomycetes</taxon>
        <taxon>Jiangellales</taxon>
        <taxon>Jiangellaceae</taxon>
        <taxon>Phytoactinopolyspora</taxon>
    </lineage>
</organism>
<dbReference type="PANTHER" id="PTHR43434:SF22">
    <property type="entry name" value="PHOSPHOGLYCOLATE PHOSPHATASE"/>
    <property type="match status" value="1"/>
</dbReference>
<dbReference type="Gene3D" id="1.10.150.240">
    <property type="entry name" value="Putative phosphatase, domain 2"/>
    <property type="match status" value="1"/>
</dbReference>
<sequence length="258" mass="27330">MGRVLVTVTVHDRKYLIDAILFDKDGTLIDFASLWLAWLDALLDTLGETVAVPIQRSDLASAVGADLISRTHDAGGPLAVGSNSEVRLVLAQRLYMSGLRWEQACAAVESASRIVDTWLSEEALIDPAAGVLDFIGQARELGVRMGVVTADDQDRTLRHLHLLGLQDSIEVVIGADTVSSGKPDPEGVLLACRRLGVAPERTLLVGDTSSDMAAATAAGLATGIRLGGAGPDDELLFSGNGSIPLHRVERFEEVSITP</sequence>
<dbReference type="InterPro" id="IPR023214">
    <property type="entry name" value="HAD_sf"/>
</dbReference>
<dbReference type="InterPro" id="IPR050155">
    <property type="entry name" value="HAD-like_hydrolase_sf"/>
</dbReference>
<dbReference type="SUPFAM" id="SSF56784">
    <property type="entry name" value="HAD-like"/>
    <property type="match status" value="1"/>
</dbReference>
<dbReference type="GO" id="GO:0008967">
    <property type="term" value="F:phosphoglycolate phosphatase activity"/>
    <property type="evidence" value="ECO:0007669"/>
    <property type="project" value="TreeGrafter"/>
</dbReference>
<keyword evidence="2" id="KW-1185">Reference proteome</keyword>
<dbReference type="InterPro" id="IPR036412">
    <property type="entry name" value="HAD-like_sf"/>
</dbReference>
<keyword evidence="1" id="KW-0378">Hydrolase</keyword>
<dbReference type="Proteomes" id="UP000460435">
    <property type="component" value="Unassembled WGS sequence"/>
</dbReference>
<dbReference type="NCBIfam" id="TIGR01549">
    <property type="entry name" value="HAD-SF-IA-v1"/>
    <property type="match status" value="1"/>
</dbReference>
<dbReference type="AlphaFoldDB" id="A0A7K3LY16"/>
<dbReference type="Pfam" id="PF00702">
    <property type="entry name" value="Hydrolase"/>
    <property type="match status" value="1"/>
</dbReference>
<gene>
    <name evidence="1" type="ORF">F7O44_02420</name>
</gene>